<evidence type="ECO:0000259" key="1">
    <source>
        <dbReference type="Pfam" id="PF07602"/>
    </source>
</evidence>
<dbReference type="EMBL" id="LPWF01000004">
    <property type="protein sequence ID" value="ODS01768.1"/>
    <property type="molecule type" value="Genomic_DNA"/>
</dbReference>
<dbReference type="SUPFAM" id="SSF51126">
    <property type="entry name" value="Pectin lyase-like"/>
    <property type="match status" value="1"/>
</dbReference>
<evidence type="ECO:0000313" key="2">
    <source>
        <dbReference type="EMBL" id="ODS01768.1"/>
    </source>
</evidence>
<dbReference type="RefSeq" id="WP_069440637.1">
    <property type="nucleotide sequence ID" value="NZ_LPWF01000004.1"/>
</dbReference>
<dbReference type="Pfam" id="PF07602">
    <property type="entry name" value="DUF1565"/>
    <property type="match status" value="1"/>
</dbReference>
<dbReference type="OrthoDB" id="564699at2"/>
<feature type="domain" description="DUF1565" evidence="1">
    <location>
        <begin position="9"/>
        <end position="49"/>
    </location>
</feature>
<dbReference type="Gene3D" id="2.160.20.10">
    <property type="entry name" value="Single-stranded right-handed beta-helix, Pectin lyase-like"/>
    <property type="match status" value="1"/>
</dbReference>
<sequence>MTWYVDPKTGLDSNDGRTPETAFKTLSHAIGAASKGDTVLLAAGAYDQDLPRLVGAARVARVTVGVVGGH</sequence>
<keyword evidence="3" id="KW-1185">Reference proteome</keyword>
<evidence type="ECO:0000313" key="3">
    <source>
        <dbReference type="Proteomes" id="UP000094472"/>
    </source>
</evidence>
<dbReference type="InterPro" id="IPR011050">
    <property type="entry name" value="Pectin_lyase_fold/virulence"/>
</dbReference>
<dbReference type="AlphaFoldDB" id="A0A1E3W7G7"/>
<dbReference type="InterPro" id="IPR012334">
    <property type="entry name" value="Pectin_lyas_fold"/>
</dbReference>
<reference evidence="2 3" key="1">
    <citation type="journal article" date="2016" name="Environ. Microbiol.">
        <title>New Methyloceanibacter diversity from North Sea sediments includes methanotroph containing solely the soluble methane monooxygenase.</title>
        <authorList>
            <person name="Vekeman B."/>
            <person name="Kerckhof F.M."/>
            <person name="Cremers G."/>
            <person name="de Vos P."/>
            <person name="Vandamme P."/>
            <person name="Boon N."/>
            <person name="Op den Camp H.J."/>
            <person name="Heylen K."/>
        </authorList>
    </citation>
    <scope>NUCLEOTIDE SEQUENCE [LARGE SCALE GENOMIC DNA]</scope>
    <source>
        <strain evidence="2 3">R-67175</strain>
    </source>
</reference>
<accession>A0A1E3W7G7</accession>
<organism evidence="2 3">
    <name type="scientific">Methyloceanibacter superfactus</name>
    <dbReference type="NCBI Taxonomy" id="1774969"/>
    <lineage>
        <taxon>Bacteria</taxon>
        <taxon>Pseudomonadati</taxon>
        <taxon>Pseudomonadota</taxon>
        <taxon>Alphaproteobacteria</taxon>
        <taxon>Hyphomicrobiales</taxon>
        <taxon>Hyphomicrobiaceae</taxon>
        <taxon>Methyloceanibacter</taxon>
    </lineage>
</organism>
<dbReference type="Proteomes" id="UP000094472">
    <property type="component" value="Unassembled WGS sequence"/>
</dbReference>
<gene>
    <name evidence="2" type="ORF">AUC69_05900</name>
</gene>
<name>A0A1E3W7G7_9HYPH</name>
<protein>
    <recommendedName>
        <fullName evidence="1">DUF1565 domain-containing protein</fullName>
    </recommendedName>
</protein>
<proteinExistence type="predicted"/>
<comment type="caution">
    <text evidence="2">The sequence shown here is derived from an EMBL/GenBank/DDBJ whole genome shotgun (WGS) entry which is preliminary data.</text>
</comment>
<dbReference type="InterPro" id="IPR011459">
    <property type="entry name" value="DUF1565"/>
</dbReference>